<evidence type="ECO:0000256" key="4">
    <source>
        <dbReference type="ARBA" id="ARBA00022741"/>
    </source>
</evidence>
<dbReference type="PANTHER" id="PTHR43394:SF7">
    <property type="entry name" value="ABC TRANSPORTER B FAMILY MEMBER 28"/>
    <property type="match status" value="1"/>
</dbReference>
<dbReference type="Pfam" id="PF00005">
    <property type="entry name" value="ABC_tran"/>
    <property type="match status" value="1"/>
</dbReference>
<dbReference type="InterPro" id="IPR017871">
    <property type="entry name" value="ABC_transporter-like_CS"/>
</dbReference>
<dbReference type="PROSITE" id="PS50893">
    <property type="entry name" value="ABC_TRANSPORTER_2"/>
    <property type="match status" value="1"/>
</dbReference>
<feature type="transmembrane region" description="Helical" evidence="8">
    <location>
        <begin position="145"/>
        <end position="165"/>
    </location>
</feature>
<dbReference type="SMART" id="SM00382">
    <property type="entry name" value="AAA"/>
    <property type="match status" value="1"/>
</dbReference>
<organism evidence="11 12">
    <name type="scientific">Rosa chinensis</name>
    <name type="common">China rose</name>
    <dbReference type="NCBI Taxonomy" id="74649"/>
    <lineage>
        <taxon>Eukaryota</taxon>
        <taxon>Viridiplantae</taxon>
        <taxon>Streptophyta</taxon>
        <taxon>Embryophyta</taxon>
        <taxon>Tracheophyta</taxon>
        <taxon>Spermatophyta</taxon>
        <taxon>Magnoliopsida</taxon>
        <taxon>eudicotyledons</taxon>
        <taxon>Gunneridae</taxon>
        <taxon>Pentapetalae</taxon>
        <taxon>rosids</taxon>
        <taxon>fabids</taxon>
        <taxon>Rosales</taxon>
        <taxon>Rosaceae</taxon>
        <taxon>Rosoideae</taxon>
        <taxon>Rosoideae incertae sedis</taxon>
        <taxon>Rosa</taxon>
    </lineage>
</organism>
<comment type="caution">
    <text evidence="11">The sequence shown here is derived from an EMBL/GenBank/DDBJ whole genome shotgun (WGS) entry which is preliminary data.</text>
</comment>
<dbReference type="SUPFAM" id="SSF90123">
    <property type="entry name" value="ABC transporter transmembrane region"/>
    <property type="match status" value="2"/>
</dbReference>
<keyword evidence="12" id="KW-1185">Reference proteome</keyword>
<keyword evidence="4" id="KW-0547">Nucleotide-binding</keyword>
<dbReference type="InterPro" id="IPR003593">
    <property type="entry name" value="AAA+_ATPase"/>
</dbReference>
<dbReference type="AlphaFoldDB" id="A0A2P6SMY9"/>
<evidence type="ECO:0000256" key="2">
    <source>
        <dbReference type="ARBA" id="ARBA00022448"/>
    </source>
</evidence>
<dbReference type="Gene3D" id="3.40.50.300">
    <property type="entry name" value="P-loop containing nucleotide triphosphate hydrolases"/>
    <property type="match status" value="1"/>
</dbReference>
<dbReference type="PANTHER" id="PTHR43394">
    <property type="entry name" value="ATP-DEPENDENT PERMEASE MDL1, MITOCHONDRIAL"/>
    <property type="match status" value="1"/>
</dbReference>
<dbReference type="InterPro" id="IPR003439">
    <property type="entry name" value="ABC_transporter-like_ATP-bd"/>
</dbReference>
<gene>
    <name evidence="11" type="ORF">RchiOBHm_Chr1g0376591</name>
</gene>
<dbReference type="Proteomes" id="UP000238479">
    <property type="component" value="Chromosome 1"/>
</dbReference>
<dbReference type="OMA" id="YTKPFNE"/>
<keyword evidence="5" id="KW-0067">ATP-binding</keyword>
<evidence type="ECO:0000256" key="1">
    <source>
        <dbReference type="ARBA" id="ARBA00004448"/>
    </source>
</evidence>
<evidence type="ECO:0000256" key="8">
    <source>
        <dbReference type="SAM" id="Phobius"/>
    </source>
</evidence>
<reference evidence="11 12" key="1">
    <citation type="journal article" date="2018" name="Nat. Genet.">
        <title>The Rosa genome provides new insights in the design of modern roses.</title>
        <authorList>
            <person name="Bendahmane M."/>
        </authorList>
    </citation>
    <scope>NUCLEOTIDE SEQUENCE [LARGE SCALE GENOMIC DNA]</scope>
    <source>
        <strain evidence="12">cv. Old Blush</strain>
    </source>
</reference>
<keyword evidence="3 8" id="KW-0812">Transmembrane</keyword>
<dbReference type="GO" id="GO:0090374">
    <property type="term" value="P:oligopeptide export from mitochondrion"/>
    <property type="evidence" value="ECO:0007669"/>
    <property type="project" value="TreeGrafter"/>
</dbReference>
<evidence type="ECO:0000259" key="9">
    <source>
        <dbReference type="PROSITE" id="PS50893"/>
    </source>
</evidence>
<evidence type="ECO:0000256" key="6">
    <source>
        <dbReference type="ARBA" id="ARBA00022989"/>
    </source>
</evidence>
<proteinExistence type="predicted"/>
<dbReference type="PROSITE" id="PS50929">
    <property type="entry name" value="ABC_TM1F"/>
    <property type="match status" value="1"/>
</dbReference>
<evidence type="ECO:0000313" key="11">
    <source>
        <dbReference type="EMBL" id="PRQ60021.1"/>
    </source>
</evidence>
<dbReference type="InterPro" id="IPR027417">
    <property type="entry name" value="P-loop_NTPase"/>
</dbReference>
<evidence type="ECO:0000256" key="3">
    <source>
        <dbReference type="ARBA" id="ARBA00022692"/>
    </source>
</evidence>
<feature type="domain" description="ABC transmembrane type-1" evidence="10">
    <location>
        <begin position="101"/>
        <end position="395"/>
    </location>
</feature>
<keyword evidence="7 8" id="KW-0472">Membrane</keyword>
<dbReference type="InterPro" id="IPR039421">
    <property type="entry name" value="Type_1_exporter"/>
</dbReference>
<dbReference type="EMBL" id="PDCK01000039">
    <property type="protein sequence ID" value="PRQ60021.1"/>
    <property type="molecule type" value="Genomic_DNA"/>
</dbReference>
<accession>A0A2P6SMY9</accession>
<dbReference type="GO" id="GO:0005524">
    <property type="term" value="F:ATP binding"/>
    <property type="evidence" value="ECO:0007669"/>
    <property type="project" value="UniProtKB-KW"/>
</dbReference>
<protein>
    <submittedName>
        <fullName evidence="11">Putative peptide-transporting ATPase</fullName>
        <ecNumber evidence="11">3.6.3.43</ecNumber>
    </submittedName>
</protein>
<feature type="transmembrane region" description="Helical" evidence="8">
    <location>
        <begin position="100"/>
        <end position="125"/>
    </location>
</feature>
<dbReference type="GO" id="GO:0016887">
    <property type="term" value="F:ATP hydrolysis activity"/>
    <property type="evidence" value="ECO:0007669"/>
    <property type="project" value="InterPro"/>
</dbReference>
<dbReference type="InterPro" id="IPR036640">
    <property type="entry name" value="ABC1_TM_sf"/>
</dbReference>
<feature type="domain" description="ABC transporter" evidence="9">
    <location>
        <begin position="472"/>
        <end position="710"/>
    </location>
</feature>
<evidence type="ECO:0000313" key="12">
    <source>
        <dbReference type="Proteomes" id="UP000238479"/>
    </source>
</evidence>
<keyword evidence="6 8" id="KW-1133">Transmembrane helix</keyword>
<sequence>MTSVTLSLPPTAAPTRLRTIKPRLASLYQPLRESYSFPRLSLHRLPNLTAASAYVSGPGSDPIVTEPDPKFDEPESKVQPPSVIGWGLLWSLLLKHKLRLAISAFALVGCSACTLSMPIFSGRFFEVLIGKRTEPLWKLLSKVGVLYALEPILTVVFVVNMNTVWEKVMSALRAQIFGRVLIQKVEFFDRYKVGELTGLLTSDLGSLKNVVSENISRDRGFRALTEASNSTPSTKGALCYWNIVHTLCFGSPTCTNPWPSDAHRVCFTLYKRSTVPVFKAHGMAQAFISDCVTETFSAIRTVRSFGGEKRQMLMFGKQVLAYQSSGIKLGVFKSINESLTRVVVYISLLALYSLGGSKVKAGELSVGTVASFIGYTFTLTFAVQGLVNTFGDLRGTFAAVERINSVLSGVEIDEALAYGLEREMQQKKVLDEDYRLFLIDGSNEKNQSVNTHYMSALKSASNVGRLAWSGNVCLEDVHFSYPLRPDVEILNGLNLTLKCGTVTALVGSSGAGKSTVVQLLARFYEPTSGRITVGGEDVRTFDKSEWARVVSLVNQEPVLFSVSVGENIAYGLPDDHVSKDDIIKAAKAANAHEFIISLPQGYDTLVGERGGLLSGGQRQRIAIARALLKNSPILILDEATSALDAVSERLVQDALNHLMKQRTTLVIAHRLSTVQNAHQIALCSEGKIAELGTHSELLAKKGQYASLVGTQRLAFE</sequence>
<dbReference type="SUPFAM" id="SSF52540">
    <property type="entry name" value="P-loop containing nucleoside triphosphate hydrolases"/>
    <property type="match status" value="1"/>
</dbReference>
<dbReference type="InterPro" id="IPR011527">
    <property type="entry name" value="ABC1_TM_dom"/>
</dbReference>
<name>A0A2P6SMY9_ROSCH</name>
<dbReference type="GO" id="GO:0015421">
    <property type="term" value="F:ABC-type oligopeptide transporter activity"/>
    <property type="evidence" value="ECO:0007669"/>
    <property type="project" value="TreeGrafter"/>
</dbReference>
<dbReference type="Pfam" id="PF00664">
    <property type="entry name" value="ABC_membrane"/>
    <property type="match status" value="2"/>
</dbReference>
<evidence type="ECO:0000259" key="10">
    <source>
        <dbReference type="PROSITE" id="PS50929"/>
    </source>
</evidence>
<dbReference type="Gene3D" id="1.20.1560.10">
    <property type="entry name" value="ABC transporter type 1, transmembrane domain"/>
    <property type="match status" value="2"/>
</dbReference>
<dbReference type="CDD" id="cd03249">
    <property type="entry name" value="ABC_MTABC3_MDL1_MDL2"/>
    <property type="match status" value="1"/>
</dbReference>
<dbReference type="EC" id="3.6.3.43" evidence="11"/>
<evidence type="ECO:0000256" key="5">
    <source>
        <dbReference type="ARBA" id="ARBA00022840"/>
    </source>
</evidence>
<dbReference type="PROSITE" id="PS00211">
    <property type="entry name" value="ABC_TRANSPORTER_1"/>
    <property type="match status" value="1"/>
</dbReference>
<evidence type="ECO:0000256" key="7">
    <source>
        <dbReference type="ARBA" id="ARBA00023136"/>
    </source>
</evidence>
<keyword evidence="11" id="KW-0378">Hydrolase</keyword>
<keyword evidence="2" id="KW-0813">Transport</keyword>
<dbReference type="CDD" id="cd18557">
    <property type="entry name" value="ABC_6TM_TAP_ABCB8_10_like"/>
    <property type="match status" value="1"/>
</dbReference>
<dbReference type="Gramene" id="PRQ60021">
    <property type="protein sequence ID" value="PRQ60021"/>
    <property type="gene ID" value="RchiOBHm_Chr1g0376591"/>
</dbReference>
<dbReference type="FunFam" id="3.40.50.300:FF:000403">
    <property type="entry name" value="ATP-binding cassette sub-family B member 8, mitochondrial"/>
    <property type="match status" value="1"/>
</dbReference>
<dbReference type="STRING" id="74649.A0A2P6SMY9"/>
<dbReference type="GO" id="GO:0005743">
    <property type="term" value="C:mitochondrial inner membrane"/>
    <property type="evidence" value="ECO:0007669"/>
    <property type="project" value="UniProtKB-SubCell"/>
</dbReference>
<comment type="subcellular location">
    <subcellularLocation>
        <location evidence="1">Mitochondrion inner membrane</location>
        <topology evidence="1">Multi-pass membrane protein</topology>
    </subcellularLocation>
</comment>